<name>A0ABD3XH90_SINWO</name>
<protein>
    <submittedName>
        <fullName evidence="1">Uncharacterized protein</fullName>
    </submittedName>
</protein>
<keyword evidence="2" id="KW-1185">Reference proteome</keyword>
<sequence length="58" mass="7031">EERENIEGICDIYRRIRVECNHSLQHPSQHKWCFKARRYQARLSSEDTELPDAKDIMQ</sequence>
<proteinExistence type="predicted"/>
<feature type="non-terminal residue" evidence="1">
    <location>
        <position position="58"/>
    </location>
</feature>
<gene>
    <name evidence="1" type="ORF">ACJMK2_025070</name>
</gene>
<dbReference type="EMBL" id="JBJQND010000002">
    <property type="protein sequence ID" value="KAL3884971.1"/>
    <property type="molecule type" value="Genomic_DNA"/>
</dbReference>
<dbReference type="AlphaFoldDB" id="A0ABD3XH90"/>
<comment type="caution">
    <text evidence="1">The sequence shown here is derived from an EMBL/GenBank/DDBJ whole genome shotgun (WGS) entry which is preliminary data.</text>
</comment>
<evidence type="ECO:0000313" key="1">
    <source>
        <dbReference type="EMBL" id="KAL3884971.1"/>
    </source>
</evidence>
<evidence type="ECO:0000313" key="2">
    <source>
        <dbReference type="Proteomes" id="UP001634394"/>
    </source>
</evidence>
<accession>A0ABD3XH90</accession>
<feature type="non-terminal residue" evidence="1">
    <location>
        <position position="1"/>
    </location>
</feature>
<dbReference type="Proteomes" id="UP001634394">
    <property type="component" value="Unassembled WGS sequence"/>
</dbReference>
<reference evidence="1 2" key="1">
    <citation type="submission" date="2024-11" db="EMBL/GenBank/DDBJ databases">
        <title>Chromosome-level genome assembly of the freshwater bivalve Anodonta woodiana.</title>
        <authorList>
            <person name="Chen X."/>
        </authorList>
    </citation>
    <scope>NUCLEOTIDE SEQUENCE [LARGE SCALE GENOMIC DNA]</scope>
    <source>
        <strain evidence="1">MN2024</strain>
        <tissue evidence="1">Gills</tissue>
    </source>
</reference>
<organism evidence="1 2">
    <name type="scientific">Sinanodonta woodiana</name>
    <name type="common">Chinese pond mussel</name>
    <name type="synonym">Anodonta woodiana</name>
    <dbReference type="NCBI Taxonomy" id="1069815"/>
    <lineage>
        <taxon>Eukaryota</taxon>
        <taxon>Metazoa</taxon>
        <taxon>Spiralia</taxon>
        <taxon>Lophotrochozoa</taxon>
        <taxon>Mollusca</taxon>
        <taxon>Bivalvia</taxon>
        <taxon>Autobranchia</taxon>
        <taxon>Heteroconchia</taxon>
        <taxon>Palaeoheterodonta</taxon>
        <taxon>Unionida</taxon>
        <taxon>Unionoidea</taxon>
        <taxon>Unionidae</taxon>
        <taxon>Unioninae</taxon>
        <taxon>Sinanodonta</taxon>
    </lineage>
</organism>